<accession>A0AAV3PM67</accession>
<evidence type="ECO:0000256" key="1">
    <source>
        <dbReference type="SAM" id="MobiDB-lite"/>
    </source>
</evidence>
<evidence type="ECO:0000313" key="2">
    <source>
        <dbReference type="EMBL" id="GAA0152296.1"/>
    </source>
</evidence>
<evidence type="ECO:0000313" key="3">
    <source>
        <dbReference type="Proteomes" id="UP001454036"/>
    </source>
</evidence>
<sequence>MWSDAPESIIQEAKVESTLPDLAIEHEGRRRSWGKLSSSLAALESNSLVSHVSPNTLPCILNRQRPSFDQRGGRKSERPWCWEIHGKPAAGHQGLQERKSFLGGGGDVGSN</sequence>
<feature type="compositionally biased region" description="Gly residues" evidence="1">
    <location>
        <begin position="102"/>
        <end position="111"/>
    </location>
</feature>
<dbReference type="Proteomes" id="UP001454036">
    <property type="component" value="Unassembled WGS sequence"/>
</dbReference>
<feature type="region of interest" description="Disordered" evidence="1">
    <location>
        <begin position="88"/>
        <end position="111"/>
    </location>
</feature>
<dbReference type="AlphaFoldDB" id="A0AAV3PM67"/>
<name>A0AAV3PM67_LITER</name>
<organism evidence="2 3">
    <name type="scientific">Lithospermum erythrorhizon</name>
    <name type="common">Purple gromwell</name>
    <name type="synonym">Lithospermum officinale var. erythrorhizon</name>
    <dbReference type="NCBI Taxonomy" id="34254"/>
    <lineage>
        <taxon>Eukaryota</taxon>
        <taxon>Viridiplantae</taxon>
        <taxon>Streptophyta</taxon>
        <taxon>Embryophyta</taxon>
        <taxon>Tracheophyta</taxon>
        <taxon>Spermatophyta</taxon>
        <taxon>Magnoliopsida</taxon>
        <taxon>eudicotyledons</taxon>
        <taxon>Gunneridae</taxon>
        <taxon>Pentapetalae</taxon>
        <taxon>asterids</taxon>
        <taxon>lamiids</taxon>
        <taxon>Boraginales</taxon>
        <taxon>Boraginaceae</taxon>
        <taxon>Boraginoideae</taxon>
        <taxon>Lithospermeae</taxon>
        <taxon>Lithospermum</taxon>
    </lineage>
</organism>
<keyword evidence="3" id="KW-1185">Reference proteome</keyword>
<comment type="caution">
    <text evidence="2">The sequence shown here is derived from an EMBL/GenBank/DDBJ whole genome shotgun (WGS) entry which is preliminary data.</text>
</comment>
<protein>
    <submittedName>
        <fullName evidence="2">Uncharacterized protein</fullName>
    </submittedName>
</protein>
<gene>
    <name evidence="2" type="ORF">LIER_10809</name>
</gene>
<dbReference type="EMBL" id="BAABME010001958">
    <property type="protein sequence ID" value="GAA0152296.1"/>
    <property type="molecule type" value="Genomic_DNA"/>
</dbReference>
<reference evidence="2 3" key="1">
    <citation type="submission" date="2024-01" db="EMBL/GenBank/DDBJ databases">
        <title>The complete chloroplast genome sequence of Lithospermum erythrorhizon: insights into the phylogenetic relationship among Boraginaceae species and the maternal lineages of purple gromwells.</title>
        <authorList>
            <person name="Okada T."/>
            <person name="Watanabe K."/>
        </authorList>
    </citation>
    <scope>NUCLEOTIDE SEQUENCE [LARGE SCALE GENOMIC DNA]</scope>
</reference>
<proteinExistence type="predicted"/>